<dbReference type="AlphaFoldDB" id="A0A918VJU6"/>
<keyword evidence="6" id="KW-1185">Reference proteome</keyword>
<keyword evidence="2" id="KW-0378">Hydrolase</keyword>
<dbReference type="PANTHER" id="PTHR42800:SF1">
    <property type="entry name" value="EXOINULINASE INUD (AFU_ORTHOLOGUE AFUA_5G00480)"/>
    <property type="match status" value="1"/>
</dbReference>
<dbReference type="GO" id="GO:0005737">
    <property type="term" value="C:cytoplasm"/>
    <property type="evidence" value="ECO:0007669"/>
    <property type="project" value="TreeGrafter"/>
</dbReference>
<dbReference type="Pfam" id="PF00251">
    <property type="entry name" value="Glyco_hydro_32N"/>
    <property type="match status" value="1"/>
</dbReference>
<dbReference type="RefSeq" id="WP_189541676.1">
    <property type="nucleotide sequence ID" value="NZ_BMZD01000005.1"/>
</dbReference>
<dbReference type="GO" id="GO:0004575">
    <property type="term" value="F:sucrose alpha-glucosidase activity"/>
    <property type="evidence" value="ECO:0007669"/>
    <property type="project" value="TreeGrafter"/>
</dbReference>
<proteinExistence type="inferred from homology"/>
<gene>
    <name evidence="5" type="ORF">GCM10011617_23040</name>
</gene>
<evidence type="ECO:0000256" key="1">
    <source>
        <dbReference type="ARBA" id="ARBA00009902"/>
    </source>
</evidence>
<comment type="caution">
    <text evidence="5">The sequence shown here is derived from an EMBL/GenBank/DDBJ whole genome shotgun (WGS) entry which is preliminary data.</text>
</comment>
<sequence>MRPRYHFAPAANWLSDPNGLVHHAGEWHLFYQYNPFGEDWGHMSWGHAVSPDLGAWEELPPALLEDERHAIFSGSAVIDHAGSAGLGRDAMVALYTGAVVNGPAHQSQCLAWSTDHGRNWHKFDGNPVLDRQMEDFRDPNVFWHAASQRWIMVVVLSNEQRALLYGSTDLKAWEELSEIPTLGAAGEIWECPLLIELPVEGTGATRWLFKVDVLRGAPGSGALGLTGTFDGIRFTPDAGGWQVLDMGSDFYAAIAWHEPRDAAGRPVWIGWMGNHAYQGRLPQQGWRGAMSVPRRLSLVRSGNGYRLRQEQEPAAVRAVPAAALDAATIPAAARLALPGGTDLTLAIGDADGRLLVLERQGDRLAVTRRDPVSPFLDMVCRAQLDPACALTLWLDAGSVEVLDETGTLALTMQHRMAGEHWSLRYRTGA</sequence>
<organism evidence="5 6">
    <name type="scientific">Novosphingobium arvoryzae</name>
    <dbReference type="NCBI Taxonomy" id="1256514"/>
    <lineage>
        <taxon>Bacteria</taxon>
        <taxon>Pseudomonadati</taxon>
        <taxon>Pseudomonadota</taxon>
        <taxon>Alphaproteobacteria</taxon>
        <taxon>Sphingomonadales</taxon>
        <taxon>Sphingomonadaceae</taxon>
        <taxon>Novosphingobium</taxon>
    </lineage>
</organism>
<comment type="similarity">
    <text evidence="1">Belongs to the glycosyl hydrolase 32 family.</text>
</comment>
<evidence type="ECO:0000313" key="6">
    <source>
        <dbReference type="Proteomes" id="UP000634139"/>
    </source>
</evidence>
<feature type="domain" description="Glycosyl hydrolase family 32 N-terminal" evidence="4">
    <location>
        <begin position="6"/>
        <end position="309"/>
    </location>
</feature>
<dbReference type="SMART" id="SM00640">
    <property type="entry name" value="Glyco_32"/>
    <property type="match status" value="1"/>
</dbReference>
<reference evidence="5" key="2">
    <citation type="submission" date="2020-09" db="EMBL/GenBank/DDBJ databases">
        <authorList>
            <person name="Sun Q."/>
            <person name="Kim S."/>
        </authorList>
    </citation>
    <scope>NUCLEOTIDE SEQUENCE</scope>
    <source>
        <strain evidence="5">KCTC 32422</strain>
    </source>
</reference>
<dbReference type="CDD" id="cd18622">
    <property type="entry name" value="GH32_Inu-like"/>
    <property type="match status" value="1"/>
</dbReference>
<evidence type="ECO:0000256" key="2">
    <source>
        <dbReference type="ARBA" id="ARBA00022801"/>
    </source>
</evidence>
<evidence type="ECO:0000313" key="5">
    <source>
        <dbReference type="EMBL" id="GHA01664.1"/>
    </source>
</evidence>
<dbReference type="GO" id="GO:0005987">
    <property type="term" value="P:sucrose catabolic process"/>
    <property type="evidence" value="ECO:0007669"/>
    <property type="project" value="TreeGrafter"/>
</dbReference>
<evidence type="ECO:0000259" key="4">
    <source>
        <dbReference type="Pfam" id="PF00251"/>
    </source>
</evidence>
<dbReference type="PANTHER" id="PTHR42800">
    <property type="entry name" value="EXOINULINASE INUD (AFU_ORTHOLOGUE AFUA_5G00480)"/>
    <property type="match status" value="1"/>
</dbReference>
<accession>A0A918VJU6</accession>
<dbReference type="SUPFAM" id="SSF75005">
    <property type="entry name" value="Arabinanase/levansucrase/invertase"/>
    <property type="match status" value="1"/>
</dbReference>
<keyword evidence="3" id="KW-0326">Glycosidase</keyword>
<dbReference type="InterPro" id="IPR001362">
    <property type="entry name" value="Glyco_hydro_32"/>
</dbReference>
<name>A0A918VJU6_9SPHN</name>
<dbReference type="Proteomes" id="UP000634139">
    <property type="component" value="Unassembled WGS sequence"/>
</dbReference>
<protein>
    <recommendedName>
        <fullName evidence="4">Glycosyl hydrolase family 32 N-terminal domain-containing protein</fullName>
    </recommendedName>
</protein>
<reference evidence="5" key="1">
    <citation type="journal article" date="2014" name="Int. J. Syst. Evol. Microbiol.">
        <title>Complete genome sequence of Corynebacterium casei LMG S-19264T (=DSM 44701T), isolated from a smear-ripened cheese.</title>
        <authorList>
            <consortium name="US DOE Joint Genome Institute (JGI-PGF)"/>
            <person name="Walter F."/>
            <person name="Albersmeier A."/>
            <person name="Kalinowski J."/>
            <person name="Ruckert C."/>
        </authorList>
    </citation>
    <scope>NUCLEOTIDE SEQUENCE</scope>
    <source>
        <strain evidence="5">KCTC 32422</strain>
    </source>
</reference>
<dbReference type="EMBL" id="BMZD01000005">
    <property type="protein sequence ID" value="GHA01664.1"/>
    <property type="molecule type" value="Genomic_DNA"/>
</dbReference>
<dbReference type="Gene3D" id="2.115.10.20">
    <property type="entry name" value="Glycosyl hydrolase domain, family 43"/>
    <property type="match status" value="1"/>
</dbReference>
<dbReference type="InterPro" id="IPR023296">
    <property type="entry name" value="Glyco_hydro_beta-prop_sf"/>
</dbReference>
<dbReference type="InterPro" id="IPR013148">
    <property type="entry name" value="Glyco_hydro_32_N"/>
</dbReference>
<evidence type="ECO:0000256" key="3">
    <source>
        <dbReference type="ARBA" id="ARBA00023295"/>
    </source>
</evidence>